<feature type="transmembrane region" description="Helical" evidence="1">
    <location>
        <begin position="59"/>
        <end position="83"/>
    </location>
</feature>
<name>A0A841IWX2_9SPHN</name>
<organism evidence="2 3">
    <name type="scientific">Sphingobium subterraneum</name>
    <dbReference type="NCBI Taxonomy" id="627688"/>
    <lineage>
        <taxon>Bacteria</taxon>
        <taxon>Pseudomonadati</taxon>
        <taxon>Pseudomonadota</taxon>
        <taxon>Alphaproteobacteria</taxon>
        <taxon>Sphingomonadales</taxon>
        <taxon>Sphingomonadaceae</taxon>
        <taxon>Sphingobium</taxon>
    </lineage>
</organism>
<keyword evidence="1" id="KW-0812">Transmembrane</keyword>
<evidence type="ECO:0000313" key="2">
    <source>
        <dbReference type="EMBL" id="MBB6122642.1"/>
    </source>
</evidence>
<evidence type="ECO:0000256" key="1">
    <source>
        <dbReference type="SAM" id="Phobius"/>
    </source>
</evidence>
<accession>A0A841IWX2</accession>
<dbReference type="Proteomes" id="UP000552700">
    <property type="component" value="Unassembled WGS sequence"/>
</dbReference>
<protein>
    <recommendedName>
        <fullName evidence="4">ATPase</fullName>
    </recommendedName>
</protein>
<gene>
    <name evidence="2" type="ORF">FHS92_000349</name>
</gene>
<reference evidence="2 3" key="1">
    <citation type="submission" date="2020-08" db="EMBL/GenBank/DDBJ databases">
        <title>Genomic Encyclopedia of Type Strains, Phase IV (KMG-IV): sequencing the most valuable type-strain genomes for metagenomic binning, comparative biology and taxonomic classification.</title>
        <authorList>
            <person name="Goeker M."/>
        </authorList>
    </citation>
    <scope>NUCLEOTIDE SEQUENCE [LARGE SCALE GENOMIC DNA]</scope>
    <source>
        <strain evidence="2 3">DSM 102255</strain>
    </source>
</reference>
<evidence type="ECO:0000313" key="3">
    <source>
        <dbReference type="Proteomes" id="UP000552700"/>
    </source>
</evidence>
<comment type="caution">
    <text evidence="2">The sequence shown here is derived from an EMBL/GenBank/DDBJ whole genome shotgun (WGS) entry which is preliminary data.</text>
</comment>
<keyword evidence="1" id="KW-0472">Membrane</keyword>
<sequence length="776" mass="83635">MNRGSNAVEFMRSASSAPGPDMDPDDELILNIEAEQPEKPPFSHVLDFPEDLEPGVRSWWLPAAQIALGLTAAAWIALGVVLLARRNFVLPALEAAPSALANFSIPLIGIAILYLVLMRSSLGEATRFGRVSAAMRREAESLDMRLAIVNQQLDTARQAMQDQARALEHYGASATANLEVAARNMAEHSARAAQQSGSIERSGLALAHQFGQLIDVMPALEDRAARMAVTLADGSHVLSEKVDGLDTRLASLVKLTEDARARTLAATQSLTAQLLQVQDATRSASEEVSGLAELASSRIGVAIDRARQAVEETGLNLDQRMTDLNLLIDQSRNAVGTIGQQSVHGFAETVSDLEARLHALSAIIDRQQQVVAEIDQALIARIDRVDERFHQFEDDGLERNERLGAAIDAMGLHAERLDQALRTGNGTAEQLIARSETLLLALDASVRELDETHPGALTRLDERIANSRALIAAATPEIEQLEAISSAILGRTQEAEELLRGQARSLSGLLDSSEAALAGNVEQVASLQQALESADESARRLTDSAGPQLVAALLRVKDTADQAAERARQALGRAISEAAEKLGEASEQALREAMGDRVNDQLENVAQVAERAVKAAHVASDRLMRQLLTIADTSAAIEKRVAEAEHAAEARDRDSFARRSAVLIESLNSASIDVAKILSGDVSDSSWAAYLKGDRGVFTRRAVRLLDATEARSVAQLYDDNDAFRDHVNRYIHDFEAMLRTILSARDGSALGVTLLSSDMGKLYVALAQAIDRLRG</sequence>
<keyword evidence="1" id="KW-1133">Transmembrane helix</keyword>
<dbReference type="AlphaFoldDB" id="A0A841IWX2"/>
<dbReference type="EMBL" id="JACIJP010000001">
    <property type="protein sequence ID" value="MBB6122642.1"/>
    <property type="molecule type" value="Genomic_DNA"/>
</dbReference>
<evidence type="ECO:0008006" key="4">
    <source>
        <dbReference type="Google" id="ProtNLM"/>
    </source>
</evidence>
<keyword evidence="3" id="KW-1185">Reference proteome</keyword>
<proteinExistence type="predicted"/>
<feature type="transmembrane region" description="Helical" evidence="1">
    <location>
        <begin position="95"/>
        <end position="117"/>
    </location>
</feature>